<evidence type="ECO:0000313" key="4">
    <source>
        <dbReference type="Proteomes" id="UP000501387"/>
    </source>
</evidence>
<keyword evidence="2" id="KW-0472">Membrane</keyword>
<proteinExistence type="predicted"/>
<dbReference type="Proteomes" id="UP000501387">
    <property type="component" value="Chromosome"/>
</dbReference>
<evidence type="ECO:0000256" key="2">
    <source>
        <dbReference type="SAM" id="Phobius"/>
    </source>
</evidence>
<feature type="transmembrane region" description="Helical" evidence="2">
    <location>
        <begin position="42"/>
        <end position="60"/>
    </location>
</feature>
<dbReference type="KEGG" id="lins:G7067_13625"/>
<dbReference type="RefSeq" id="WP_166325472.1">
    <property type="nucleotide sequence ID" value="NZ_CP049934.1"/>
</dbReference>
<dbReference type="InterPro" id="IPR021517">
    <property type="entry name" value="DUF3180"/>
</dbReference>
<keyword evidence="4" id="KW-1185">Reference proteome</keyword>
<evidence type="ECO:0000256" key="1">
    <source>
        <dbReference type="SAM" id="MobiDB-lite"/>
    </source>
</evidence>
<dbReference type="Pfam" id="PF11377">
    <property type="entry name" value="DUF3180"/>
    <property type="match status" value="1"/>
</dbReference>
<name>A0A6G8FLP7_9MICO</name>
<sequence>MPKIERTNPLAVLAAAAMGAAAGLVVQFALSARGSAPLVPPLSLAVSLALIAAILIGFGIQLRRAVAKRPGTVNPFHAVRLLAASRAGQIVGALFFGFAAGLLLSLLGRTVQAPIATWLPMLFVVFSGATLIVCAAITEWMCRVPPSDGGAEDVDPDVDPGPVDQAAYRKP</sequence>
<dbReference type="EMBL" id="CP049934">
    <property type="protein sequence ID" value="QIM17219.1"/>
    <property type="molecule type" value="Genomic_DNA"/>
</dbReference>
<feature type="transmembrane region" description="Helical" evidence="2">
    <location>
        <begin position="90"/>
        <end position="109"/>
    </location>
</feature>
<feature type="region of interest" description="Disordered" evidence="1">
    <location>
        <begin position="147"/>
        <end position="171"/>
    </location>
</feature>
<feature type="transmembrane region" description="Helical" evidence="2">
    <location>
        <begin position="115"/>
        <end position="137"/>
    </location>
</feature>
<reference evidence="3 4" key="1">
    <citation type="submission" date="2020-03" db="EMBL/GenBank/DDBJ databases">
        <title>Leucobacter sp. nov., isolated from beetles.</title>
        <authorList>
            <person name="Hyun D.-W."/>
            <person name="Bae J.-W."/>
        </authorList>
    </citation>
    <scope>NUCLEOTIDE SEQUENCE [LARGE SCALE GENOMIC DNA]</scope>
    <source>
        <strain evidence="3 4">HDW9B</strain>
    </source>
</reference>
<evidence type="ECO:0000313" key="3">
    <source>
        <dbReference type="EMBL" id="QIM17219.1"/>
    </source>
</evidence>
<gene>
    <name evidence="3" type="ORF">G7067_13625</name>
</gene>
<organism evidence="3 4">
    <name type="scientific">Leucobacter insecticola</name>
    <dbReference type="NCBI Taxonomy" id="2714934"/>
    <lineage>
        <taxon>Bacteria</taxon>
        <taxon>Bacillati</taxon>
        <taxon>Actinomycetota</taxon>
        <taxon>Actinomycetes</taxon>
        <taxon>Micrococcales</taxon>
        <taxon>Microbacteriaceae</taxon>
        <taxon>Leucobacter</taxon>
    </lineage>
</organism>
<feature type="compositionally biased region" description="Low complexity" evidence="1">
    <location>
        <begin position="160"/>
        <end position="171"/>
    </location>
</feature>
<protein>
    <submittedName>
        <fullName evidence="3">DUF3180 domain-containing protein</fullName>
    </submittedName>
</protein>
<keyword evidence="2" id="KW-0812">Transmembrane</keyword>
<keyword evidence="2" id="KW-1133">Transmembrane helix</keyword>
<feature type="transmembrane region" description="Helical" evidence="2">
    <location>
        <begin position="12"/>
        <end position="30"/>
    </location>
</feature>
<accession>A0A6G8FLP7</accession>
<dbReference type="AlphaFoldDB" id="A0A6G8FLP7"/>